<protein>
    <recommendedName>
        <fullName evidence="1">VOC domain-containing protein</fullName>
    </recommendedName>
</protein>
<evidence type="ECO:0000259" key="1">
    <source>
        <dbReference type="PROSITE" id="PS51819"/>
    </source>
</evidence>
<sequence length="243" mass="26244">MTAGWLHVVLDVPAAEPTGGFWATALGWPLGGPWPDHPELRSFSPPDGDAYVHLQQVDGPAGRHLDLEVDDVDAEHARLLALGATDVRRTADWWTVRSPGGLELCLLAARPRTRPAPVTGPSGTRRRLVQVCLDLPPRLVDVDAAFWRAALAWREVPVDDPEFLGRLVPSPGHPLQVLLQRLDDDDGGPTRLHLDLGSEDLAADVTLLQDRGAAPLHEGDGFVALRDPAGQVFCVTRNAPDAP</sequence>
<feature type="domain" description="VOC" evidence="1">
    <location>
        <begin position="4"/>
        <end position="131"/>
    </location>
</feature>
<dbReference type="STRING" id="546871.SAMN04488543_1016"/>
<gene>
    <name evidence="2" type="ORF">SAMN04488543_1016</name>
</gene>
<keyword evidence="3" id="KW-1185">Reference proteome</keyword>
<dbReference type="OrthoDB" id="3286168at2"/>
<dbReference type="InterPro" id="IPR037523">
    <property type="entry name" value="VOC_core"/>
</dbReference>
<dbReference type="PANTHER" id="PTHR35908:SF1">
    <property type="entry name" value="CONSERVED PROTEIN"/>
    <property type="match status" value="1"/>
</dbReference>
<dbReference type="Gene3D" id="3.10.180.10">
    <property type="entry name" value="2,3-Dihydroxybiphenyl 1,2-Dioxygenase, domain 1"/>
    <property type="match status" value="2"/>
</dbReference>
<dbReference type="InterPro" id="IPR029068">
    <property type="entry name" value="Glyas_Bleomycin-R_OHBP_Dase"/>
</dbReference>
<dbReference type="RefSeq" id="WP_091410748.1">
    <property type="nucleotide sequence ID" value="NZ_LT629749.1"/>
</dbReference>
<proteinExistence type="predicted"/>
<dbReference type="CDD" id="cd06587">
    <property type="entry name" value="VOC"/>
    <property type="match status" value="1"/>
</dbReference>
<dbReference type="Pfam" id="PF18029">
    <property type="entry name" value="Glyoxalase_6"/>
    <property type="match status" value="2"/>
</dbReference>
<evidence type="ECO:0000313" key="2">
    <source>
        <dbReference type="EMBL" id="SDS07424.1"/>
    </source>
</evidence>
<dbReference type="Proteomes" id="UP000199092">
    <property type="component" value="Chromosome I"/>
</dbReference>
<dbReference type="SUPFAM" id="SSF54593">
    <property type="entry name" value="Glyoxalase/Bleomycin resistance protein/Dihydroxybiphenyl dioxygenase"/>
    <property type="match status" value="2"/>
</dbReference>
<dbReference type="EMBL" id="LT629749">
    <property type="protein sequence ID" value="SDS07424.1"/>
    <property type="molecule type" value="Genomic_DNA"/>
</dbReference>
<dbReference type="PANTHER" id="PTHR35908">
    <property type="entry name" value="HYPOTHETICAL FUSION PROTEIN"/>
    <property type="match status" value="1"/>
</dbReference>
<dbReference type="AlphaFoldDB" id="A0A1H1P8E4"/>
<dbReference type="PROSITE" id="PS51819">
    <property type="entry name" value="VOC"/>
    <property type="match status" value="1"/>
</dbReference>
<organism evidence="2 3">
    <name type="scientific">Friedmanniella luteola</name>
    <dbReference type="NCBI Taxonomy" id="546871"/>
    <lineage>
        <taxon>Bacteria</taxon>
        <taxon>Bacillati</taxon>
        <taxon>Actinomycetota</taxon>
        <taxon>Actinomycetes</taxon>
        <taxon>Propionibacteriales</taxon>
        <taxon>Nocardioidaceae</taxon>
        <taxon>Friedmanniella</taxon>
    </lineage>
</organism>
<reference evidence="2 3" key="1">
    <citation type="submission" date="2016-10" db="EMBL/GenBank/DDBJ databases">
        <authorList>
            <person name="de Groot N.N."/>
        </authorList>
    </citation>
    <scope>NUCLEOTIDE SEQUENCE [LARGE SCALE GENOMIC DNA]</scope>
    <source>
        <strain evidence="2 3">DSM 21741</strain>
    </source>
</reference>
<evidence type="ECO:0000313" key="3">
    <source>
        <dbReference type="Proteomes" id="UP000199092"/>
    </source>
</evidence>
<name>A0A1H1P8E4_9ACTN</name>
<dbReference type="InterPro" id="IPR041581">
    <property type="entry name" value="Glyoxalase_6"/>
</dbReference>
<accession>A0A1H1P8E4</accession>